<dbReference type="EMBL" id="SOZI01000113">
    <property type="protein sequence ID" value="TNY18997.1"/>
    <property type="molecule type" value="Genomic_DNA"/>
</dbReference>
<organism evidence="4 5">
    <name type="scientific">Rhodotorula diobovata</name>
    <dbReference type="NCBI Taxonomy" id="5288"/>
    <lineage>
        <taxon>Eukaryota</taxon>
        <taxon>Fungi</taxon>
        <taxon>Dikarya</taxon>
        <taxon>Basidiomycota</taxon>
        <taxon>Pucciniomycotina</taxon>
        <taxon>Microbotryomycetes</taxon>
        <taxon>Sporidiobolales</taxon>
        <taxon>Sporidiobolaceae</taxon>
        <taxon>Rhodotorula</taxon>
    </lineage>
</organism>
<feature type="region of interest" description="Disordered" evidence="2">
    <location>
        <begin position="707"/>
        <end position="816"/>
    </location>
</feature>
<feature type="compositionally biased region" description="Low complexity" evidence="2">
    <location>
        <begin position="155"/>
        <end position="168"/>
    </location>
</feature>
<dbReference type="STRING" id="5288.A0A5C5FQ46"/>
<keyword evidence="1" id="KW-0378">Hydrolase</keyword>
<proteinExistence type="predicted"/>
<dbReference type="SUPFAM" id="SSF53474">
    <property type="entry name" value="alpha/beta-Hydrolases"/>
    <property type="match status" value="1"/>
</dbReference>
<feature type="compositionally biased region" description="Low complexity" evidence="2">
    <location>
        <begin position="597"/>
        <end position="615"/>
    </location>
</feature>
<evidence type="ECO:0000313" key="5">
    <source>
        <dbReference type="Proteomes" id="UP000311382"/>
    </source>
</evidence>
<dbReference type="PANTHER" id="PTHR48081">
    <property type="entry name" value="AB HYDROLASE SUPERFAMILY PROTEIN C4A8.06C"/>
    <property type="match status" value="1"/>
</dbReference>
<evidence type="ECO:0000256" key="2">
    <source>
        <dbReference type="SAM" id="MobiDB-lite"/>
    </source>
</evidence>
<dbReference type="PANTHER" id="PTHR48081:SF5">
    <property type="entry name" value="ALPHA_BETA HYDROLASE FOLD-3 DOMAIN-CONTAINING PROTEIN"/>
    <property type="match status" value="1"/>
</dbReference>
<feature type="region of interest" description="Disordered" evidence="2">
    <location>
        <begin position="382"/>
        <end position="418"/>
    </location>
</feature>
<protein>
    <recommendedName>
        <fullName evidence="3">Alpha/beta hydrolase fold-3 domain-containing protein</fullName>
    </recommendedName>
</protein>
<gene>
    <name evidence="4" type="ORF">DMC30DRAFT_354623</name>
</gene>
<feature type="compositionally biased region" description="Gly residues" evidence="2">
    <location>
        <begin position="751"/>
        <end position="763"/>
    </location>
</feature>
<feature type="region of interest" description="Disordered" evidence="2">
    <location>
        <begin position="560"/>
        <end position="646"/>
    </location>
</feature>
<feature type="compositionally biased region" description="Basic and acidic residues" evidence="2">
    <location>
        <begin position="707"/>
        <end position="748"/>
    </location>
</feature>
<dbReference type="AlphaFoldDB" id="A0A5C5FQ46"/>
<dbReference type="OrthoDB" id="1662883at2759"/>
<evidence type="ECO:0000256" key="1">
    <source>
        <dbReference type="ARBA" id="ARBA00022801"/>
    </source>
</evidence>
<dbReference type="Proteomes" id="UP000311382">
    <property type="component" value="Unassembled WGS sequence"/>
</dbReference>
<reference evidence="4 5" key="1">
    <citation type="submission" date="2019-03" db="EMBL/GenBank/DDBJ databases">
        <title>Rhodosporidium diobovatum UCD-FST 08-225 genome sequencing, assembly, and annotation.</title>
        <authorList>
            <person name="Fakankun I.U."/>
            <person name="Fristensky B."/>
            <person name="Levin D.B."/>
        </authorList>
    </citation>
    <scope>NUCLEOTIDE SEQUENCE [LARGE SCALE GENOMIC DNA]</scope>
    <source>
        <strain evidence="4 5">UCD-FST 08-225</strain>
    </source>
</reference>
<evidence type="ECO:0000259" key="3">
    <source>
        <dbReference type="Pfam" id="PF07859"/>
    </source>
</evidence>
<dbReference type="InterPro" id="IPR013094">
    <property type="entry name" value="AB_hydrolase_3"/>
</dbReference>
<feature type="domain" description="Alpha/beta hydrolase fold-3" evidence="3">
    <location>
        <begin position="215"/>
        <end position="336"/>
    </location>
</feature>
<sequence>NRLAEPAALAAPSRSQFEKSAMHTVEETQAFGNNFVPAPFWVRVIRVTIPLSARIEAGKYLIAGLGDDDIEHVVGGREWWQRTSHPESGVCGEWISLKRDWEGLEAEAKAQRKAAGRRGKGKEVDGELEERLRRLKEEGREDARRRREAGKGRSRATSSAARSTSGSEAEAETERRAASAQRQAHGGETFLGRTATHHHEEDAWTSDLDDMPVTLAIHGGAHFFGSTNTHRYWYWRLARKTEGRVFSVDYRLSPQFPFPCALHDCLAAYLYLIQPPPEAKHRPVDPAKLTICGDSAGGNLALSLLCLIRDTGLPAPAGAMLISPWGDLTHSFPSILQNTATDIPPPYGFSIFKPSTLWPPPPPEFRKRAAESTSLPGLKEAARKFQQGSSPSSSSTGANPTGAGGQGTGPKTSTDGEQNKAELARVIKVKVDGEEVELSDQIQLYATNEQLNYPFVSPIWQPSLGGLPPLYVQAGDKEVLRDEIVFLAHRAAHPDRYPVREGILKQNKARTEKAKSYPPTKVHLQIYDEVCHDLPLFSFTTPAKYCYRAMASFARWVTTPEGEQPQTVPPDGMRLPVERDPAHPDAASLHQPEHSGSVPSTSAPSVRSSAASARTNGRKQRKKRTPPAPIPDLEKTIYSSTQPFNRPDYVDNMIRERVSMTGVVRPMEPESDMSMLHLDPEDVGLIKEDAVRRYLAGKAITQRKFKKTYEKVQQSRERHLKKSMQEEATRITKRVQQLEKQQRQDSKNGKTGSGGSSRLGQNGGTDLADGPARVTDSPEPLDPEQGEQGNPLPIDGVWNLHGENPPPSSLAGRKDTAEARKLAKVLDEHYSRLHGLALWSQVRVRPPITACRMLAHPFSLSAHRCKTWSARSRRKSRAAPVDEATRPRGTTLGAHPLPSNSALRPAPLEIPSTLALDTFLSAPRPSLPMYDSAVGLDLH</sequence>
<accession>A0A5C5FQ46</accession>
<dbReference type="Pfam" id="PF07859">
    <property type="entry name" value="Abhydrolase_3"/>
    <property type="match status" value="1"/>
</dbReference>
<evidence type="ECO:0000313" key="4">
    <source>
        <dbReference type="EMBL" id="TNY18997.1"/>
    </source>
</evidence>
<comment type="caution">
    <text evidence="4">The sequence shown here is derived from an EMBL/GenBank/DDBJ whole genome shotgun (WGS) entry which is preliminary data.</text>
</comment>
<feature type="compositionally biased region" description="Low complexity" evidence="2">
    <location>
        <begin position="388"/>
        <end position="401"/>
    </location>
</feature>
<feature type="region of interest" description="Disordered" evidence="2">
    <location>
        <begin position="871"/>
        <end position="904"/>
    </location>
</feature>
<keyword evidence="5" id="KW-1185">Reference proteome</keyword>
<dbReference type="Gene3D" id="3.40.50.1820">
    <property type="entry name" value="alpha/beta hydrolase"/>
    <property type="match status" value="1"/>
</dbReference>
<feature type="compositionally biased region" description="Basic and acidic residues" evidence="2">
    <location>
        <begin position="138"/>
        <end position="151"/>
    </location>
</feature>
<dbReference type="InterPro" id="IPR029058">
    <property type="entry name" value="AB_hydrolase_fold"/>
</dbReference>
<feature type="region of interest" description="Disordered" evidence="2">
    <location>
        <begin position="111"/>
        <end position="130"/>
    </location>
</feature>
<dbReference type="InterPro" id="IPR050300">
    <property type="entry name" value="GDXG_lipolytic_enzyme"/>
</dbReference>
<feature type="region of interest" description="Disordered" evidence="2">
    <location>
        <begin position="138"/>
        <end position="202"/>
    </location>
</feature>
<name>A0A5C5FQ46_9BASI</name>
<feature type="compositionally biased region" description="Basic and acidic residues" evidence="2">
    <location>
        <begin position="121"/>
        <end position="130"/>
    </location>
</feature>
<feature type="compositionally biased region" description="Basic residues" evidence="2">
    <location>
        <begin position="616"/>
        <end position="625"/>
    </location>
</feature>
<feature type="compositionally biased region" description="Basic residues" evidence="2">
    <location>
        <begin position="111"/>
        <end position="120"/>
    </location>
</feature>
<feature type="non-terminal residue" evidence="4">
    <location>
        <position position="1"/>
    </location>
</feature>
<dbReference type="GO" id="GO:0016787">
    <property type="term" value="F:hydrolase activity"/>
    <property type="evidence" value="ECO:0007669"/>
    <property type="project" value="UniProtKB-KW"/>
</dbReference>